<keyword evidence="9" id="KW-1185">Reference proteome</keyword>
<feature type="domain" description="TEX10-like TPR repeats" evidence="7">
    <location>
        <begin position="600"/>
        <end position="813"/>
    </location>
</feature>
<evidence type="ECO:0000259" key="6">
    <source>
        <dbReference type="Pfam" id="PF12333"/>
    </source>
</evidence>
<proteinExistence type="inferred from homology"/>
<comment type="subcellular location">
    <subcellularLocation>
        <location evidence="1">Nucleus</location>
        <location evidence="1">Nucleolus</location>
    </subcellularLocation>
    <subcellularLocation>
        <location evidence="2">Nucleus</location>
        <location evidence="2">Nucleoplasm</location>
    </subcellularLocation>
</comment>
<dbReference type="PANTHER" id="PTHR16056">
    <property type="entry name" value="REGULATOR OF MICROTUBULE DYNAMICS PROTEIN"/>
    <property type="match status" value="1"/>
</dbReference>
<feature type="domain" description="Pre-rRNA-processing protein Ipi1 N-terminal" evidence="6">
    <location>
        <begin position="140"/>
        <end position="226"/>
    </location>
</feature>
<gene>
    <name evidence="8" type="ORF">DFA_00927</name>
</gene>
<sequence length="977" mass="111141">MGQKNRKTSQPSLDFTRKKPKLGKKPPLNPNLTVTTFKSKTLHVPGQSLGDNKENELTNHRNLTLKDLLTKMKHYSDTVRKEAVTGLRDLIRQHPVIVSMHTAAIMNRVVEVVNDTDRNVRTAVHNLIPHLLPLVDSVMMTPFIPLFTIYISAGMTHLRTTIRMDALHLFEMLMDHYPQQITQQCIQMLPNYMDLLKRVTISNSMTMTLLQANKAPNKAVSVKTLALNSRLLILRSMFKLIQLLVPTVDHSYANLMNRIESSASRAQQWTPGTTAVAIPPDFSSYIQHLSIPDLFTKNNITEGRVSTTLTTTSSSGGIKLLKRGTEDLNQQQKSDGGSTQADSSSSLPEVADIVQLKPTLLRSFEERLLMLQVIMPVLVDCWVEMAPTNMTISYSILEDQQLLLNILVRLLASLEDYEKLMAHHKEIANIRRDFEKYFVPRFPFVVGSPSNPDSREWIMSASLNSSITQIMTYFVSKQPAFINYQSSARVPPPPLPEWFNSYLDYIEDALEGGLVAEDKRMQQGQLVRSHISSMLWVVILTLPAMSKDRMSSILGSFIKFDEACHPNSTSKKSCVYFIKQLIDMNSILHFKDKVLKDIVQWGLASLPKLLWKLGNNDPSTSLMIINILASFGKDKTKKTQFESIQTALVPFFFTITKPNEKFPQGRQIFGPFVTLPKNVQIEAINLLYYFHQMGMLMIRSLIAICRSEKVSNDVLDILFDIVHCKRDEIGLGNYLAFSIAIVLSTTEQEKEEEKPQEDEEEQDKMDVVEIKPTTLKKSPKEKEMIMERICRNTNNLRPSITIIDLLNPISTTLVNQLTSSLENIKNNLLSLNYLLKFIYSTFDNRRNDEWEELPSELSEKKALPLVLSHYLYQTINSEPEYFGLGLKFIHLNGNGKLLLEIISILKEIMKKEKNIVGITSICIEIFKSKELLPVLQVVQKSMVEFVKSIKSQTLAPSEKSIVDRLVSECNIIYNINL</sequence>
<evidence type="ECO:0000256" key="5">
    <source>
        <dbReference type="SAM" id="MobiDB-lite"/>
    </source>
</evidence>
<evidence type="ECO:0000259" key="7">
    <source>
        <dbReference type="Pfam" id="PF25781"/>
    </source>
</evidence>
<dbReference type="InterPro" id="IPR016024">
    <property type="entry name" value="ARM-type_fold"/>
</dbReference>
<dbReference type="OMA" id="WKLHANN"/>
<dbReference type="Pfam" id="PF25781">
    <property type="entry name" value="TPR_TEX10"/>
    <property type="match status" value="1"/>
</dbReference>
<name>F4PUI2_CACFS</name>
<dbReference type="Pfam" id="PF12333">
    <property type="entry name" value="Ipi1_N"/>
    <property type="match status" value="1"/>
</dbReference>
<protein>
    <recommendedName>
        <fullName evidence="10">Pre-rRNA-processing protein Ipi1 N-terminal domain-containing protein</fullName>
    </recommendedName>
</protein>
<comment type="similarity">
    <text evidence="3">Belongs to the IPI1/TEX10 family.</text>
</comment>
<dbReference type="RefSeq" id="XP_004358904.1">
    <property type="nucleotide sequence ID" value="XM_004358847.1"/>
</dbReference>
<feature type="region of interest" description="Disordered" evidence="5">
    <location>
        <begin position="327"/>
        <end position="346"/>
    </location>
</feature>
<dbReference type="GO" id="GO:0005634">
    <property type="term" value="C:nucleus"/>
    <property type="evidence" value="ECO:0007669"/>
    <property type="project" value="UniProtKB-SubCell"/>
</dbReference>
<evidence type="ECO:0000256" key="3">
    <source>
        <dbReference type="ARBA" id="ARBA00006427"/>
    </source>
</evidence>
<evidence type="ECO:0000313" key="9">
    <source>
        <dbReference type="Proteomes" id="UP000007797"/>
    </source>
</evidence>
<accession>F4PUI2</accession>
<dbReference type="KEGG" id="dfa:DFA_00927"/>
<reference evidence="9" key="1">
    <citation type="journal article" date="2011" name="Genome Res.">
        <title>Phylogeny-wide analysis of social amoeba genomes highlights ancient origins for complex intercellular communication.</title>
        <authorList>
            <person name="Heidel A.J."/>
            <person name="Lawal H.M."/>
            <person name="Felder M."/>
            <person name="Schilde C."/>
            <person name="Helps N.R."/>
            <person name="Tunggal B."/>
            <person name="Rivero F."/>
            <person name="John U."/>
            <person name="Schleicher M."/>
            <person name="Eichinger L."/>
            <person name="Platzer M."/>
            <person name="Noegel A.A."/>
            <person name="Schaap P."/>
            <person name="Gloeckner G."/>
        </authorList>
    </citation>
    <scope>NUCLEOTIDE SEQUENCE [LARGE SCALE GENOMIC DNA]</scope>
    <source>
        <strain evidence="9">SH3</strain>
    </source>
</reference>
<evidence type="ECO:0000256" key="1">
    <source>
        <dbReference type="ARBA" id="ARBA00004604"/>
    </source>
</evidence>
<dbReference type="InterPro" id="IPR057949">
    <property type="entry name" value="TPR_TEX10"/>
</dbReference>
<dbReference type="InterPro" id="IPR024679">
    <property type="entry name" value="Ipi1_N"/>
</dbReference>
<dbReference type="STRING" id="1054147.F4PUI2"/>
<dbReference type="AlphaFoldDB" id="F4PUI2"/>
<evidence type="ECO:0000256" key="4">
    <source>
        <dbReference type="ARBA" id="ARBA00023242"/>
    </source>
</evidence>
<evidence type="ECO:0000256" key="2">
    <source>
        <dbReference type="ARBA" id="ARBA00004642"/>
    </source>
</evidence>
<dbReference type="Proteomes" id="UP000007797">
    <property type="component" value="Unassembled WGS sequence"/>
</dbReference>
<evidence type="ECO:0008006" key="10">
    <source>
        <dbReference type="Google" id="ProtNLM"/>
    </source>
</evidence>
<dbReference type="OrthoDB" id="361362at2759"/>
<organism evidence="8 9">
    <name type="scientific">Cavenderia fasciculata</name>
    <name type="common">Slime mold</name>
    <name type="synonym">Dictyostelium fasciculatum</name>
    <dbReference type="NCBI Taxonomy" id="261658"/>
    <lineage>
        <taxon>Eukaryota</taxon>
        <taxon>Amoebozoa</taxon>
        <taxon>Evosea</taxon>
        <taxon>Eumycetozoa</taxon>
        <taxon>Dictyostelia</taxon>
        <taxon>Acytosteliales</taxon>
        <taxon>Cavenderiaceae</taxon>
        <taxon>Cavenderia</taxon>
    </lineage>
</organism>
<dbReference type="GeneID" id="14872929"/>
<keyword evidence="4" id="KW-0539">Nucleus</keyword>
<dbReference type="PANTHER" id="PTHR16056:SF2">
    <property type="entry name" value="TESTIS-EXPRESSED PROTEIN 10"/>
    <property type="match status" value="1"/>
</dbReference>
<dbReference type="Gene3D" id="1.25.10.10">
    <property type="entry name" value="Leucine-rich Repeat Variant"/>
    <property type="match status" value="1"/>
</dbReference>
<feature type="region of interest" description="Disordered" evidence="5">
    <location>
        <begin position="1"/>
        <end position="31"/>
    </location>
</feature>
<dbReference type="InterPro" id="IPR011989">
    <property type="entry name" value="ARM-like"/>
</dbReference>
<evidence type="ECO:0000313" key="8">
    <source>
        <dbReference type="EMBL" id="EGG21054.1"/>
    </source>
</evidence>
<dbReference type="EMBL" id="GL883010">
    <property type="protein sequence ID" value="EGG21054.1"/>
    <property type="molecule type" value="Genomic_DNA"/>
</dbReference>
<dbReference type="SUPFAM" id="SSF48371">
    <property type="entry name" value="ARM repeat"/>
    <property type="match status" value="1"/>
</dbReference>